<protein>
    <submittedName>
        <fullName evidence="1">Uncharacterized protein</fullName>
    </submittedName>
</protein>
<name>A0A5C6ACQ4_9BACT</name>
<keyword evidence="2" id="KW-1185">Reference proteome</keyword>
<organism evidence="1 2">
    <name type="scientific">Neorhodopirellula pilleata</name>
    <dbReference type="NCBI Taxonomy" id="2714738"/>
    <lineage>
        <taxon>Bacteria</taxon>
        <taxon>Pseudomonadati</taxon>
        <taxon>Planctomycetota</taxon>
        <taxon>Planctomycetia</taxon>
        <taxon>Pirellulales</taxon>
        <taxon>Pirellulaceae</taxon>
        <taxon>Neorhodopirellula</taxon>
    </lineage>
</organism>
<dbReference type="Proteomes" id="UP000316213">
    <property type="component" value="Unassembled WGS sequence"/>
</dbReference>
<comment type="caution">
    <text evidence="1">The sequence shown here is derived from an EMBL/GenBank/DDBJ whole genome shotgun (WGS) entry which is preliminary data.</text>
</comment>
<reference evidence="1 2" key="1">
    <citation type="submission" date="2019-02" db="EMBL/GenBank/DDBJ databases">
        <title>Deep-cultivation of Planctomycetes and their phenomic and genomic characterization uncovers novel biology.</title>
        <authorList>
            <person name="Wiegand S."/>
            <person name="Jogler M."/>
            <person name="Boedeker C."/>
            <person name="Pinto D."/>
            <person name="Vollmers J."/>
            <person name="Rivas-Marin E."/>
            <person name="Kohn T."/>
            <person name="Peeters S.H."/>
            <person name="Heuer A."/>
            <person name="Rast P."/>
            <person name="Oberbeckmann S."/>
            <person name="Bunk B."/>
            <person name="Jeske O."/>
            <person name="Meyerdierks A."/>
            <person name="Storesund J.E."/>
            <person name="Kallscheuer N."/>
            <person name="Luecker S."/>
            <person name="Lage O.M."/>
            <person name="Pohl T."/>
            <person name="Merkel B.J."/>
            <person name="Hornburger P."/>
            <person name="Mueller R.-W."/>
            <person name="Bruemmer F."/>
            <person name="Labrenz M."/>
            <person name="Spormann A.M."/>
            <person name="Op Den Camp H."/>
            <person name="Overmann J."/>
            <person name="Amann R."/>
            <person name="Jetten M.S.M."/>
            <person name="Mascher T."/>
            <person name="Medema M.H."/>
            <person name="Devos D.P."/>
            <person name="Kaster A.-K."/>
            <person name="Ovreas L."/>
            <person name="Rohde M."/>
            <person name="Galperin M.Y."/>
            <person name="Jogler C."/>
        </authorList>
    </citation>
    <scope>NUCLEOTIDE SEQUENCE [LARGE SCALE GENOMIC DNA]</scope>
    <source>
        <strain evidence="1 2">Pla100</strain>
    </source>
</reference>
<proteinExistence type="predicted"/>
<evidence type="ECO:0000313" key="1">
    <source>
        <dbReference type="EMBL" id="TWT97177.1"/>
    </source>
</evidence>
<accession>A0A5C6ACQ4</accession>
<gene>
    <name evidence="1" type="ORF">Pla100_23270</name>
</gene>
<dbReference type="AlphaFoldDB" id="A0A5C6ACQ4"/>
<dbReference type="EMBL" id="SJPM01000004">
    <property type="protein sequence ID" value="TWT97177.1"/>
    <property type="molecule type" value="Genomic_DNA"/>
</dbReference>
<evidence type="ECO:0000313" key="2">
    <source>
        <dbReference type="Proteomes" id="UP000316213"/>
    </source>
</evidence>
<sequence>MTTLIARGLDSFWQALHAAGVTLAGQPAMPVATSQTLLGVRCGQWIMRSRITDSEQRYNTLKQSSDETRDEIISHADIRDALHQFDDMWDTMPRKERCRLIELMIETVNFDGVAGTIDITFQTTGIKTLGQDINLLETAQ</sequence>